<comment type="pathway">
    <text evidence="1 5">Protein modification; protein neddylation.</text>
</comment>
<reference evidence="7" key="1">
    <citation type="submission" date="2022-11" db="EMBL/GenBank/DDBJ databases">
        <authorList>
            <person name="Kikuchi T."/>
        </authorList>
    </citation>
    <scope>NUCLEOTIDE SEQUENCE</scope>
    <source>
        <strain evidence="7">PS1010</strain>
    </source>
</reference>
<comment type="similarity">
    <text evidence="2 5">Belongs to the ubiquitin-activating E1 family. ULA1 subfamily.</text>
</comment>
<evidence type="ECO:0000256" key="1">
    <source>
        <dbReference type="ARBA" id="ARBA00005032"/>
    </source>
</evidence>
<dbReference type="Gene3D" id="3.40.50.720">
    <property type="entry name" value="NAD(P)-binding Rossmann-like Domain"/>
    <property type="match status" value="2"/>
</dbReference>
<sequence length="543" mass="61255">MTFSGAEASIRYDRQVRLWGEEGQSSIGATTVCLLGSDSLGTEILKSLVLAGIQSFFIVDDAKVEIADIGQNFFLHIEDVGKNRAEVTLEKLKELNPSVAGFASTISPTQLHETDIGKMCEFSVVVAANQTENIESLYANILWSQGVPLVCAKTSGFLGTIRICVKEHTIANSHEENPRPDMRLDNPFQELVEIINETNLDEMTIDELRHTPYILILFKALEIYRKNRQNPNAFPQSYSDRKEIQSIVLSLRRSSEESGTKDSENFDEAKMAVTRAFQKTEIPSSVQQILNDPNCSTSTEPFWIICEALRRFVDSNNGYLPVRGDLPDMTSDSKRYTRLATIFHEKASIDAKKVLELTREVEKERNLEDLMISEELCYRFCKNADRIRVQRGQSYDVQREIKSIIDLIKHLSIDSENDKSVDGSIWLLLLRAVDRFHNEKGRYPGTNGVPCTIDAFDLTQRVETIVKKAAETQEESIKIMNRIPKNAIDEICRYGAAELHVVSSLIGGITSQEVIKLATNQYVPLENTFVFDGHTQQSTTLKI</sequence>
<accession>A0A9P1IGI7</accession>
<dbReference type="SUPFAM" id="SSF69572">
    <property type="entry name" value="Activating enzymes of the ubiquitin-like proteins"/>
    <property type="match status" value="1"/>
</dbReference>
<comment type="caution">
    <text evidence="7">The sequence shown here is derived from an EMBL/GenBank/DDBJ whole genome shotgun (WGS) entry which is preliminary data.</text>
</comment>
<keyword evidence="8" id="KW-1185">Reference proteome</keyword>
<feature type="domain" description="THIF-type NAD/FAD binding fold" evidence="6">
    <location>
        <begin position="12"/>
        <end position="541"/>
    </location>
</feature>
<dbReference type="FunFam" id="3.40.50.720:FF:001293">
    <property type="entry name" value="NEDD8-activating enzyme E1 regulatory subunit"/>
    <property type="match status" value="1"/>
</dbReference>
<evidence type="ECO:0000259" key="6">
    <source>
        <dbReference type="Pfam" id="PF00899"/>
    </source>
</evidence>
<dbReference type="AlphaFoldDB" id="A0A9P1IGI7"/>
<evidence type="ECO:0000256" key="5">
    <source>
        <dbReference type="PIRNR" id="PIRNR039099"/>
    </source>
</evidence>
<dbReference type="PIRSF" id="PIRSF039099">
    <property type="entry name" value="APP-BP1"/>
    <property type="match status" value="1"/>
</dbReference>
<proteinExistence type="inferred from homology"/>
<dbReference type="InterPro" id="IPR030667">
    <property type="entry name" value="APP-BP1"/>
</dbReference>
<evidence type="ECO:0000256" key="3">
    <source>
        <dbReference type="ARBA" id="ARBA00015407"/>
    </source>
</evidence>
<dbReference type="Pfam" id="PF00899">
    <property type="entry name" value="ThiF"/>
    <property type="match status" value="1"/>
</dbReference>
<dbReference type="OrthoDB" id="1708823at2759"/>
<evidence type="ECO:0000256" key="4">
    <source>
        <dbReference type="ARBA" id="ARBA00022786"/>
    </source>
</evidence>
<gene>
    <name evidence="7" type="ORF">CAMP_LOCUS7551</name>
</gene>
<dbReference type="Proteomes" id="UP001152747">
    <property type="component" value="Unassembled WGS sequence"/>
</dbReference>
<evidence type="ECO:0000313" key="8">
    <source>
        <dbReference type="Proteomes" id="UP001152747"/>
    </source>
</evidence>
<evidence type="ECO:0000313" key="7">
    <source>
        <dbReference type="EMBL" id="CAI5444914.1"/>
    </source>
</evidence>
<keyword evidence="4 5" id="KW-0833">Ubl conjugation pathway</keyword>
<dbReference type="InterPro" id="IPR000594">
    <property type="entry name" value="ThiF_NAD_FAD-bd"/>
</dbReference>
<protein>
    <recommendedName>
        <fullName evidence="3 5">NEDD8-activating enzyme E1 regulatory subunit</fullName>
    </recommendedName>
</protein>
<dbReference type="GO" id="GO:0005737">
    <property type="term" value="C:cytoplasm"/>
    <property type="evidence" value="ECO:0007669"/>
    <property type="project" value="TreeGrafter"/>
</dbReference>
<evidence type="ECO:0000256" key="2">
    <source>
        <dbReference type="ARBA" id="ARBA00006868"/>
    </source>
</evidence>
<name>A0A9P1IGI7_9PELO</name>
<dbReference type="GO" id="GO:0019781">
    <property type="term" value="F:NEDD8 activating enzyme activity"/>
    <property type="evidence" value="ECO:0007669"/>
    <property type="project" value="UniProtKB-UniRule"/>
</dbReference>
<dbReference type="EMBL" id="CANHGI010000003">
    <property type="protein sequence ID" value="CAI5444914.1"/>
    <property type="molecule type" value="Genomic_DNA"/>
</dbReference>
<dbReference type="GO" id="GO:0045116">
    <property type="term" value="P:protein neddylation"/>
    <property type="evidence" value="ECO:0007669"/>
    <property type="project" value="UniProtKB-UniRule"/>
</dbReference>
<organism evidence="7 8">
    <name type="scientific">Caenorhabditis angaria</name>
    <dbReference type="NCBI Taxonomy" id="860376"/>
    <lineage>
        <taxon>Eukaryota</taxon>
        <taxon>Metazoa</taxon>
        <taxon>Ecdysozoa</taxon>
        <taxon>Nematoda</taxon>
        <taxon>Chromadorea</taxon>
        <taxon>Rhabditida</taxon>
        <taxon>Rhabditina</taxon>
        <taxon>Rhabditomorpha</taxon>
        <taxon>Rhabditoidea</taxon>
        <taxon>Rhabditidae</taxon>
        <taxon>Peloderinae</taxon>
        <taxon>Caenorhabditis</taxon>
    </lineage>
</organism>
<dbReference type="InterPro" id="IPR045886">
    <property type="entry name" value="ThiF/MoeB/HesA"/>
</dbReference>
<dbReference type="PANTHER" id="PTHR10953:SF29">
    <property type="entry name" value="NEDD8-ACTIVATING ENZYME E1 REGULATORY SUBUNIT"/>
    <property type="match status" value="1"/>
</dbReference>
<dbReference type="PANTHER" id="PTHR10953">
    <property type="entry name" value="UBIQUITIN-ACTIVATING ENZYME E1"/>
    <property type="match status" value="1"/>
</dbReference>
<dbReference type="InterPro" id="IPR035985">
    <property type="entry name" value="Ubiquitin-activating_enz"/>
</dbReference>